<comment type="caution">
    <text evidence="3">The sequence shown here is derived from an EMBL/GenBank/DDBJ whole genome shotgun (WGS) entry which is preliminary data.</text>
</comment>
<keyword evidence="4" id="KW-1185">Reference proteome</keyword>
<organism evidence="3 4">
    <name type="scientific">Polyrhizophydium stewartii</name>
    <dbReference type="NCBI Taxonomy" id="2732419"/>
    <lineage>
        <taxon>Eukaryota</taxon>
        <taxon>Fungi</taxon>
        <taxon>Fungi incertae sedis</taxon>
        <taxon>Chytridiomycota</taxon>
        <taxon>Chytridiomycota incertae sedis</taxon>
        <taxon>Chytridiomycetes</taxon>
        <taxon>Rhizophydiales</taxon>
        <taxon>Rhizophydiales incertae sedis</taxon>
        <taxon>Polyrhizophydium</taxon>
    </lineage>
</organism>
<dbReference type="EMBL" id="JADGIZ020000024">
    <property type="protein sequence ID" value="KAL2915411.1"/>
    <property type="molecule type" value="Genomic_DNA"/>
</dbReference>
<proteinExistence type="inferred from homology"/>
<feature type="compositionally biased region" description="Low complexity" evidence="2">
    <location>
        <begin position="17"/>
        <end position="35"/>
    </location>
</feature>
<feature type="region of interest" description="Disordered" evidence="2">
    <location>
        <begin position="377"/>
        <end position="398"/>
    </location>
</feature>
<accession>A0ABR4N7B3</accession>
<evidence type="ECO:0008006" key="5">
    <source>
        <dbReference type="Google" id="ProtNLM"/>
    </source>
</evidence>
<dbReference type="Proteomes" id="UP001527925">
    <property type="component" value="Unassembled WGS sequence"/>
</dbReference>
<comment type="similarity">
    <text evidence="1">Belongs to the PPR family. P subfamily.</text>
</comment>
<feature type="region of interest" description="Disordered" evidence="2">
    <location>
        <begin position="78"/>
        <end position="123"/>
    </location>
</feature>
<dbReference type="InterPro" id="IPR050872">
    <property type="entry name" value="PPR_P_subfamily"/>
</dbReference>
<dbReference type="InterPro" id="IPR002885">
    <property type="entry name" value="PPR_rpt"/>
</dbReference>
<dbReference type="PANTHER" id="PTHR46128:SF211">
    <property type="entry name" value="PENTACOTRIPEPTIDE-REPEAT REGION OF PRORP DOMAIN-CONTAINING PROTEIN"/>
    <property type="match status" value="1"/>
</dbReference>
<feature type="compositionally biased region" description="Basic and acidic residues" evidence="2">
    <location>
        <begin position="78"/>
        <end position="95"/>
    </location>
</feature>
<dbReference type="PANTHER" id="PTHR46128">
    <property type="entry name" value="MITOCHONDRIAL GROUP I INTRON SPLICING FACTOR CCM1"/>
    <property type="match status" value="1"/>
</dbReference>
<dbReference type="Pfam" id="PF01535">
    <property type="entry name" value="PPR"/>
    <property type="match status" value="1"/>
</dbReference>
<evidence type="ECO:0000313" key="4">
    <source>
        <dbReference type="Proteomes" id="UP001527925"/>
    </source>
</evidence>
<evidence type="ECO:0000256" key="1">
    <source>
        <dbReference type="ARBA" id="ARBA00007626"/>
    </source>
</evidence>
<name>A0ABR4N7B3_9FUNG</name>
<dbReference type="Gene3D" id="1.25.40.10">
    <property type="entry name" value="Tetratricopeptide repeat domain"/>
    <property type="match status" value="1"/>
</dbReference>
<sequence>MRIKIAKSLAAARSPRATASVTGAAAAAKAPTARTVSSKPGTGQHGSEPGPARSQDADGDTDTSNQLLGLLTQHFFRHLDGPTKPRARLLDRPGKDLLPPAQHPRQQPARSTEHRPAGTTQASTSWDVYSELVDSALRTSSLSEFERHKLFGLVETTPADSPGSVNTKTAVLEAVIDKLGPHATSSQFMALASLLEKQSDLGRLVRLFNKLHSHGISGSPELYTILIRNLVTHGAVDSAAELFTCMRTSPGYALPGSHIKTPFGSLLLPVKPDLPSFLDSQGPSRASSKPAADSQQSLFYQKRAFPRPNTAAFEILAAGLCRAGEHKSVDALVHAMRLEPLPLSPGILVVLIDSFVRRRMFLAAVGAHRQLVERLTQTRRKRTQHPQPSDNPKGSVPTARKQFVPPNLAYLKNACVALCHTRHIDEALDLVAAFAEKQALVDQGTHPGAAIPPQIYKFMISHSTKSMQIDEAFSVLAHARSLYGASSLAFLDLASSSMTVAHALQRHDLAAQLLESMGSPELAVLCTNPNVRRIVLEMQSLRTDEHILATLLSAAVSSDPDSVERSDLANELAGKLASAGHANVVAKIVGDIVNGAETPEQADRVHERVSAPLVSTLILQGHGDAAWRVLNAAVMLEEGSQDHWTRLRSSKVYSDTVVPLALCVCDEEHVEASLHAVHILTEALGHRSKASDAVALHFARHSSAPDRALGLLMQLPLWDPTVSGLIDAVDALCSRGMAQAARTLSDSLDSSSSAAAGLQQRIIRTRLDFNAYSASAQPEAPNGDNSPPPVAFVPISQLQESQVAAAQAWAAGAPGRGGVPVDGI</sequence>
<dbReference type="InterPro" id="IPR011990">
    <property type="entry name" value="TPR-like_helical_dom_sf"/>
</dbReference>
<gene>
    <name evidence="3" type="ORF">HK105_205027</name>
</gene>
<evidence type="ECO:0000313" key="3">
    <source>
        <dbReference type="EMBL" id="KAL2915411.1"/>
    </source>
</evidence>
<reference evidence="3 4" key="1">
    <citation type="submission" date="2023-09" db="EMBL/GenBank/DDBJ databases">
        <title>Pangenome analysis of Batrachochytrium dendrobatidis and related Chytrids.</title>
        <authorList>
            <person name="Yacoub M.N."/>
            <person name="Stajich J.E."/>
            <person name="James T.Y."/>
        </authorList>
    </citation>
    <scope>NUCLEOTIDE SEQUENCE [LARGE SCALE GENOMIC DNA]</scope>
    <source>
        <strain evidence="3 4">JEL0888</strain>
    </source>
</reference>
<evidence type="ECO:0000256" key="2">
    <source>
        <dbReference type="SAM" id="MobiDB-lite"/>
    </source>
</evidence>
<feature type="region of interest" description="Disordered" evidence="2">
    <location>
        <begin position="1"/>
        <end position="64"/>
    </location>
</feature>
<feature type="compositionally biased region" description="Low complexity" evidence="2">
    <location>
        <begin position="99"/>
        <end position="110"/>
    </location>
</feature>
<protein>
    <recommendedName>
        <fullName evidence="5">Pentatricopeptide repeat-containing protein</fullName>
    </recommendedName>
</protein>